<gene>
    <name evidence="4" type="ORF">NC992_16545</name>
</gene>
<dbReference type="PROSITE" id="PS51387">
    <property type="entry name" value="FAD_PCMH"/>
    <property type="match status" value="1"/>
</dbReference>
<dbReference type="InterPro" id="IPR036318">
    <property type="entry name" value="FAD-bd_PCMH-like_sf"/>
</dbReference>
<evidence type="ECO:0000256" key="1">
    <source>
        <dbReference type="ARBA" id="ARBA00022630"/>
    </source>
</evidence>
<dbReference type="InterPro" id="IPR016169">
    <property type="entry name" value="FAD-bd_PCMH_sub2"/>
</dbReference>
<dbReference type="PANTHER" id="PTHR11748:SF103">
    <property type="entry name" value="GLYCOLATE OXIDASE SUBUNIT GLCE"/>
    <property type="match status" value="1"/>
</dbReference>
<dbReference type="EMBL" id="JAMPKX010000007">
    <property type="protein sequence ID" value="MEP0948496.1"/>
    <property type="molecule type" value="Genomic_DNA"/>
</dbReference>
<dbReference type="SUPFAM" id="SSF55103">
    <property type="entry name" value="FAD-linked oxidases, C-terminal domain"/>
    <property type="match status" value="1"/>
</dbReference>
<protein>
    <submittedName>
        <fullName evidence="4">FAD-binding oxidoreductase</fullName>
    </submittedName>
</protein>
<comment type="caution">
    <text evidence="4">The sequence shown here is derived from an EMBL/GenBank/DDBJ whole genome shotgun (WGS) entry which is preliminary data.</text>
</comment>
<dbReference type="SUPFAM" id="SSF56176">
    <property type="entry name" value="FAD-binding/transporter-associated domain-like"/>
    <property type="match status" value="1"/>
</dbReference>
<feature type="domain" description="FAD-binding PCMH-type" evidence="3">
    <location>
        <begin position="27"/>
        <end position="206"/>
    </location>
</feature>
<evidence type="ECO:0000313" key="5">
    <source>
        <dbReference type="Proteomes" id="UP001482513"/>
    </source>
</evidence>
<evidence type="ECO:0000259" key="3">
    <source>
        <dbReference type="PROSITE" id="PS51387"/>
    </source>
</evidence>
<reference evidence="4 5" key="1">
    <citation type="submission" date="2022-04" db="EMBL/GenBank/DDBJ databases">
        <title>Positive selection, recombination, and allopatry shape intraspecific diversity of widespread and dominant cyanobacteria.</title>
        <authorList>
            <person name="Wei J."/>
            <person name="Shu W."/>
            <person name="Hu C."/>
        </authorList>
    </citation>
    <scope>NUCLEOTIDE SEQUENCE [LARGE SCALE GENOMIC DNA]</scope>
    <source>
        <strain evidence="4 5">DQ-A4</strain>
    </source>
</reference>
<dbReference type="PANTHER" id="PTHR11748">
    <property type="entry name" value="D-LACTATE DEHYDROGENASE"/>
    <property type="match status" value="1"/>
</dbReference>
<evidence type="ECO:0000256" key="2">
    <source>
        <dbReference type="ARBA" id="ARBA00022827"/>
    </source>
</evidence>
<dbReference type="Gene3D" id="3.30.465.10">
    <property type="match status" value="1"/>
</dbReference>
<name>A0ABV0K7I3_9CYAN</name>
<organism evidence="4 5">
    <name type="scientific">Leptolyngbya subtilissima DQ-A4</name>
    <dbReference type="NCBI Taxonomy" id="2933933"/>
    <lineage>
        <taxon>Bacteria</taxon>
        <taxon>Bacillati</taxon>
        <taxon>Cyanobacteriota</taxon>
        <taxon>Cyanophyceae</taxon>
        <taxon>Leptolyngbyales</taxon>
        <taxon>Leptolyngbyaceae</taxon>
        <taxon>Leptolyngbya group</taxon>
        <taxon>Leptolyngbya</taxon>
    </lineage>
</organism>
<proteinExistence type="predicted"/>
<evidence type="ECO:0000313" key="4">
    <source>
        <dbReference type="EMBL" id="MEP0948496.1"/>
    </source>
</evidence>
<dbReference type="Proteomes" id="UP001482513">
    <property type="component" value="Unassembled WGS sequence"/>
</dbReference>
<dbReference type="InterPro" id="IPR016166">
    <property type="entry name" value="FAD-bd_PCMH"/>
</dbReference>
<dbReference type="RefSeq" id="WP_190704223.1">
    <property type="nucleotide sequence ID" value="NZ_JAMPKX010000007.1"/>
</dbReference>
<keyword evidence="5" id="KW-1185">Reference proteome</keyword>
<dbReference type="Pfam" id="PF01565">
    <property type="entry name" value="FAD_binding_4"/>
    <property type="match status" value="1"/>
</dbReference>
<sequence>MANVADALGTVVGSDCILSPTALDLPEYLTPQAIVCPTTEAELAAVMTCAHKHRWRVVPCGSGSKLSWGGLGTGVDLVVSTARLNQVIDHAVGDMTLTAQAGAKLADLTPRLATHNQFLAVDPAYPERATLGGIVATADTGSLRQRYGGLRDMLIGISFVRFDGAIAKAGGRVVKNVAGYDLMKLLTGSYGTLGVISQLTFRLYPGQDTSKTVVVTGAAGEMEALVNALRLSPLTPVALDILSPALASYLGYGDFALVARFQSIAPGVDEQVEALLAMVGPALSAQVLQGAEDEQIWAGVGAALFPVSEEQNEAIAAKVGLPPAKVVAWLAQLPSGSLARIHGGSGIGTVRLAAATADVVKDLRKGCTTNQGYFTLLEAPLSLKKSVDVWGYSGNALSVMQAIKAQFDPYNGLSPGRFVGGL</sequence>
<dbReference type="InterPro" id="IPR016164">
    <property type="entry name" value="FAD-linked_Oxase-like_C"/>
</dbReference>
<accession>A0ABV0K7I3</accession>
<keyword evidence="2" id="KW-0274">FAD</keyword>
<dbReference type="InterPro" id="IPR006094">
    <property type="entry name" value="Oxid_FAD_bind_N"/>
</dbReference>
<keyword evidence="1" id="KW-0285">Flavoprotein</keyword>